<dbReference type="Proteomes" id="UP000193642">
    <property type="component" value="Unassembled WGS sequence"/>
</dbReference>
<accession>A0A1Y2C144</accession>
<gene>
    <name evidence="1" type="ORF">BCR33DRAFT_827584</name>
</gene>
<name>A0A1Y2C144_9FUNG</name>
<reference evidence="1 2" key="1">
    <citation type="submission" date="2016-07" db="EMBL/GenBank/DDBJ databases">
        <title>Pervasive Adenine N6-methylation of Active Genes in Fungi.</title>
        <authorList>
            <consortium name="DOE Joint Genome Institute"/>
            <person name="Mondo S.J."/>
            <person name="Dannebaum R.O."/>
            <person name="Kuo R.C."/>
            <person name="Labutti K."/>
            <person name="Haridas S."/>
            <person name="Kuo A."/>
            <person name="Salamov A."/>
            <person name="Ahrendt S.R."/>
            <person name="Lipzen A."/>
            <person name="Sullivan W."/>
            <person name="Andreopoulos W.B."/>
            <person name="Clum A."/>
            <person name="Lindquist E."/>
            <person name="Daum C."/>
            <person name="Ramamoorthy G.K."/>
            <person name="Gryganskyi A."/>
            <person name="Culley D."/>
            <person name="Magnuson J.K."/>
            <person name="James T.Y."/>
            <person name="O'Malley M.A."/>
            <person name="Stajich J.E."/>
            <person name="Spatafora J.W."/>
            <person name="Visel A."/>
            <person name="Grigoriev I.V."/>
        </authorList>
    </citation>
    <scope>NUCLEOTIDE SEQUENCE [LARGE SCALE GENOMIC DNA]</scope>
    <source>
        <strain evidence="1 2">JEL800</strain>
    </source>
</reference>
<sequence length="133" mass="15378">QGFLHFTEVTVLQCLQIDTWNFSEVFLLDIGLEAHLYGTHSYRRGGAQYFLSERRWYLTMICNWGGWSLEFGSMTIVRYLHSIYDVPRISREDLLDKTHTLPKTCSYCGSNCPCGPQCGPVVSLRYNFFPFAS</sequence>
<feature type="non-terminal residue" evidence="1">
    <location>
        <position position="1"/>
    </location>
</feature>
<proteinExistence type="predicted"/>
<evidence type="ECO:0000313" key="1">
    <source>
        <dbReference type="EMBL" id="ORY40752.1"/>
    </source>
</evidence>
<protein>
    <submittedName>
        <fullName evidence="1">Uncharacterized protein</fullName>
    </submittedName>
</protein>
<keyword evidence="2" id="KW-1185">Reference proteome</keyword>
<evidence type="ECO:0000313" key="2">
    <source>
        <dbReference type="Proteomes" id="UP000193642"/>
    </source>
</evidence>
<dbReference type="AlphaFoldDB" id="A0A1Y2C144"/>
<comment type="caution">
    <text evidence="1">The sequence shown here is derived from an EMBL/GenBank/DDBJ whole genome shotgun (WGS) entry which is preliminary data.</text>
</comment>
<dbReference type="OrthoDB" id="3163890at2759"/>
<dbReference type="EMBL" id="MCGO01000034">
    <property type="protein sequence ID" value="ORY40752.1"/>
    <property type="molecule type" value="Genomic_DNA"/>
</dbReference>
<organism evidence="1 2">
    <name type="scientific">Rhizoclosmatium globosum</name>
    <dbReference type="NCBI Taxonomy" id="329046"/>
    <lineage>
        <taxon>Eukaryota</taxon>
        <taxon>Fungi</taxon>
        <taxon>Fungi incertae sedis</taxon>
        <taxon>Chytridiomycota</taxon>
        <taxon>Chytridiomycota incertae sedis</taxon>
        <taxon>Chytridiomycetes</taxon>
        <taxon>Chytridiales</taxon>
        <taxon>Chytriomycetaceae</taxon>
        <taxon>Rhizoclosmatium</taxon>
    </lineage>
</organism>